<gene>
    <name evidence="1" type="ORF">MAGMO_1950</name>
</gene>
<evidence type="ECO:0000313" key="1">
    <source>
        <dbReference type="EMBL" id="CRH06123.1"/>
    </source>
</evidence>
<dbReference type="AlphaFoldDB" id="A0A1S7LIB3"/>
<sequence>MAPVDFGPLDEVASFQLRPTIRGSVEIEGWQHKNYQWCYALFVTSSSIPWAPGKKVRIRGMTSGYQEEIILQRPTNNWGLNHLSTPSYYFPIQVLSQYPKPGGGNVKSPGTYHDSPCRQYFSWSDGEEAVATLMD</sequence>
<protein>
    <submittedName>
        <fullName evidence="1">Uncharacterized protein</fullName>
    </submittedName>
</protein>
<accession>A0A1S7LIB3</accession>
<reference evidence="1" key="1">
    <citation type="submission" date="2015-04" db="EMBL/GenBank/DDBJ databases">
        <authorList>
            <person name="Syromyatnikov M.Y."/>
            <person name="Popov V.N."/>
        </authorList>
    </citation>
    <scope>NUCLEOTIDE SEQUENCE</scope>
    <source>
        <strain evidence="1">MO-1</strain>
    </source>
</reference>
<organism evidence="1">
    <name type="scientific">Magnetococcus massalia (strain MO-1)</name>
    <dbReference type="NCBI Taxonomy" id="451514"/>
    <lineage>
        <taxon>Bacteria</taxon>
        <taxon>Pseudomonadati</taxon>
        <taxon>Pseudomonadota</taxon>
        <taxon>Magnetococcia</taxon>
        <taxon>Magnetococcales</taxon>
        <taxon>Magnetococcaceae</taxon>
        <taxon>Magnetococcus</taxon>
    </lineage>
</organism>
<proteinExistence type="predicted"/>
<name>A0A1S7LIB3_MAGMO</name>
<dbReference type="EMBL" id="LO017727">
    <property type="protein sequence ID" value="CRH06123.1"/>
    <property type="molecule type" value="Genomic_DNA"/>
</dbReference>